<evidence type="ECO:0000313" key="5">
    <source>
        <dbReference type="RefSeq" id="XP_022084889.1"/>
    </source>
</evidence>
<evidence type="ECO:0000256" key="2">
    <source>
        <dbReference type="SAM" id="Phobius"/>
    </source>
</evidence>
<feature type="transmembrane region" description="Helical" evidence="2">
    <location>
        <begin position="197"/>
        <end position="217"/>
    </location>
</feature>
<organism evidence="4 5">
    <name type="scientific">Acanthaster planci</name>
    <name type="common">Crown-of-thorns starfish</name>
    <dbReference type="NCBI Taxonomy" id="133434"/>
    <lineage>
        <taxon>Eukaryota</taxon>
        <taxon>Metazoa</taxon>
        <taxon>Echinodermata</taxon>
        <taxon>Eleutherozoa</taxon>
        <taxon>Asterozoa</taxon>
        <taxon>Asteroidea</taxon>
        <taxon>Valvatacea</taxon>
        <taxon>Valvatida</taxon>
        <taxon>Acanthasteridae</taxon>
        <taxon>Acanthaster</taxon>
    </lineage>
</organism>
<dbReference type="Pfam" id="PF07690">
    <property type="entry name" value="MFS_1"/>
    <property type="match status" value="1"/>
</dbReference>
<dbReference type="InterPro" id="IPR011701">
    <property type="entry name" value="MFS"/>
</dbReference>
<feature type="transmembrane region" description="Helical" evidence="2">
    <location>
        <begin position="285"/>
        <end position="306"/>
    </location>
</feature>
<sequence>MTIISDCFHQHFALAWGIAWSGGSVGIVTLPIVSGFLIDHYGWRGALLVISAIQANILVCTKFMKPTPSCHTSTNLVNGERKSYGSLENQASHETGSLEEEVEIDDGSITRLFQNQSKSSFGIDTHTKDDKLAKDKTWLEKLVQFLDHAGVSLIWTNRVFASFLLLPIPTSIGNSVTLLFLVARAESVGIPGLQAELLLSLVGAANIVGNLTSGPLVGANVGELAFFHGFFAAVVSVSAIGIAILESYAFFVVYAALYGFSSGVYIPLAGVMLRRIVGQERFPGGLGIVLILVAIGGMLAASISGYLHDITGSYSGCFYLLGVGAGLCVVLLVGLHLLWTRVVPDDRWPTLSNVSQ</sequence>
<feature type="transmembrane region" description="Helical" evidence="2">
    <location>
        <begin position="12"/>
        <end position="35"/>
    </location>
</feature>
<dbReference type="OrthoDB" id="6499973at2759"/>
<dbReference type="PANTHER" id="PTHR11360:SF284">
    <property type="entry name" value="EG:103B4.3 PROTEIN-RELATED"/>
    <property type="match status" value="1"/>
</dbReference>
<gene>
    <name evidence="5" type="primary">LOC110976149</name>
</gene>
<dbReference type="InterPro" id="IPR020846">
    <property type="entry name" value="MFS_dom"/>
</dbReference>
<evidence type="ECO:0000313" key="4">
    <source>
        <dbReference type="Proteomes" id="UP000694845"/>
    </source>
</evidence>
<comment type="subcellular location">
    <subcellularLocation>
        <location evidence="1">Membrane</location>
        <topology evidence="1">Multi-pass membrane protein</topology>
    </subcellularLocation>
</comment>
<feature type="transmembrane region" description="Helical" evidence="2">
    <location>
        <begin position="251"/>
        <end position="273"/>
    </location>
</feature>
<feature type="transmembrane region" description="Helical" evidence="2">
    <location>
        <begin position="224"/>
        <end position="245"/>
    </location>
</feature>
<feature type="domain" description="Major facilitator superfamily (MFS) profile" evidence="3">
    <location>
        <begin position="1"/>
        <end position="343"/>
    </location>
</feature>
<dbReference type="GO" id="GO:0016020">
    <property type="term" value="C:membrane"/>
    <property type="evidence" value="ECO:0007669"/>
    <property type="project" value="UniProtKB-SubCell"/>
</dbReference>
<feature type="transmembrane region" description="Helical" evidence="2">
    <location>
        <begin position="318"/>
        <end position="339"/>
    </location>
</feature>
<dbReference type="Proteomes" id="UP000694845">
    <property type="component" value="Unplaced"/>
</dbReference>
<keyword evidence="2" id="KW-1133">Transmembrane helix</keyword>
<keyword evidence="2" id="KW-0472">Membrane</keyword>
<dbReference type="SUPFAM" id="SSF103473">
    <property type="entry name" value="MFS general substrate transporter"/>
    <property type="match status" value="1"/>
</dbReference>
<dbReference type="PROSITE" id="PS50850">
    <property type="entry name" value="MFS"/>
    <property type="match status" value="1"/>
</dbReference>
<dbReference type="Gene3D" id="1.20.1250.20">
    <property type="entry name" value="MFS general substrate transporter like domains"/>
    <property type="match status" value="2"/>
</dbReference>
<name>A0A8B7XVK7_ACAPL</name>
<keyword evidence="4" id="KW-1185">Reference proteome</keyword>
<reference evidence="5" key="1">
    <citation type="submission" date="2025-08" db="UniProtKB">
        <authorList>
            <consortium name="RefSeq"/>
        </authorList>
    </citation>
    <scope>IDENTIFICATION</scope>
</reference>
<proteinExistence type="predicted"/>
<evidence type="ECO:0000259" key="3">
    <source>
        <dbReference type="PROSITE" id="PS50850"/>
    </source>
</evidence>
<dbReference type="PANTHER" id="PTHR11360">
    <property type="entry name" value="MONOCARBOXYLATE TRANSPORTER"/>
    <property type="match status" value="1"/>
</dbReference>
<evidence type="ECO:0000256" key="1">
    <source>
        <dbReference type="ARBA" id="ARBA00004141"/>
    </source>
</evidence>
<dbReference type="RefSeq" id="XP_022084889.1">
    <property type="nucleotide sequence ID" value="XM_022229197.1"/>
</dbReference>
<dbReference type="AlphaFoldDB" id="A0A8B7XVK7"/>
<dbReference type="InterPro" id="IPR050327">
    <property type="entry name" value="Proton-linked_MCT"/>
</dbReference>
<dbReference type="GeneID" id="110976149"/>
<dbReference type="InterPro" id="IPR036259">
    <property type="entry name" value="MFS_trans_sf"/>
</dbReference>
<dbReference type="OMA" id="ANIFVCA"/>
<dbReference type="KEGG" id="aplc:110976149"/>
<accession>A0A8B7XVK7</accession>
<protein>
    <submittedName>
        <fullName evidence="5">Monocarboxylate transporter 12-like</fullName>
    </submittedName>
</protein>
<keyword evidence="2" id="KW-0812">Transmembrane</keyword>
<dbReference type="GO" id="GO:0008028">
    <property type="term" value="F:monocarboxylic acid transmembrane transporter activity"/>
    <property type="evidence" value="ECO:0007669"/>
    <property type="project" value="TreeGrafter"/>
</dbReference>
<feature type="transmembrane region" description="Helical" evidence="2">
    <location>
        <begin position="163"/>
        <end position="185"/>
    </location>
</feature>